<dbReference type="SUPFAM" id="SSF51735">
    <property type="entry name" value="NAD(P)-binding Rossmann-fold domains"/>
    <property type="match status" value="1"/>
</dbReference>
<protein>
    <recommendedName>
        <fullName evidence="2">NAD(P)-binding domain-containing protein</fullName>
    </recommendedName>
</protein>
<dbReference type="InterPro" id="IPR016040">
    <property type="entry name" value="NAD(P)-bd_dom"/>
</dbReference>
<evidence type="ECO:0000259" key="2">
    <source>
        <dbReference type="Pfam" id="PF13460"/>
    </source>
</evidence>
<dbReference type="Proteomes" id="UP000813461">
    <property type="component" value="Unassembled WGS sequence"/>
</dbReference>
<sequence>ALRESHTLTVIVRNAAKLPAEISSSATVVVGQLTDAVALEEAVACGATTCVSFLGPVMTDLKKGHMPITDGYKLIIPLLQKHGYKRTLILSTASFKVPEDHFSFVFSIMVWGIYLFARAAYDEINGFSPLVAQLPKDELGWTIYRVPILKNGEPREVAAGYVGKVGMTIERKALAEWLLMEMEQKNWIGKCPAVANA</sequence>
<accession>A0A8K0QZE5</accession>
<dbReference type="GO" id="GO:0004074">
    <property type="term" value="F:biliverdin reductase [NAD(P)H] activity"/>
    <property type="evidence" value="ECO:0007669"/>
    <property type="project" value="TreeGrafter"/>
</dbReference>
<evidence type="ECO:0000313" key="3">
    <source>
        <dbReference type="EMBL" id="KAH7079418.1"/>
    </source>
</evidence>
<dbReference type="AlphaFoldDB" id="A0A8K0QZE5"/>
<feature type="domain" description="NAD(P)-binding" evidence="2">
    <location>
        <begin position="2"/>
        <end position="180"/>
    </location>
</feature>
<organism evidence="3 4">
    <name type="scientific">Paraphoma chrysanthemicola</name>
    <dbReference type="NCBI Taxonomy" id="798071"/>
    <lineage>
        <taxon>Eukaryota</taxon>
        <taxon>Fungi</taxon>
        <taxon>Dikarya</taxon>
        <taxon>Ascomycota</taxon>
        <taxon>Pezizomycotina</taxon>
        <taxon>Dothideomycetes</taxon>
        <taxon>Pleosporomycetidae</taxon>
        <taxon>Pleosporales</taxon>
        <taxon>Pleosporineae</taxon>
        <taxon>Phaeosphaeriaceae</taxon>
        <taxon>Paraphoma</taxon>
    </lineage>
</organism>
<dbReference type="PANTHER" id="PTHR43355">
    <property type="entry name" value="FLAVIN REDUCTASE (NADPH)"/>
    <property type="match status" value="1"/>
</dbReference>
<evidence type="ECO:0000256" key="1">
    <source>
        <dbReference type="ARBA" id="ARBA00038376"/>
    </source>
</evidence>
<dbReference type="InterPro" id="IPR036291">
    <property type="entry name" value="NAD(P)-bd_dom_sf"/>
</dbReference>
<dbReference type="InterPro" id="IPR051606">
    <property type="entry name" value="Polyketide_Oxido-like"/>
</dbReference>
<reference evidence="3" key="1">
    <citation type="journal article" date="2021" name="Nat. Commun.">
        <title>Genetic determinants of endophytism in the Arabidopsis root mycobiome.</title>
        <authorList>
            <person name="Mesny F."/>
            <person name="Miyauchi S."/>
            <person name="Thiergart T."/>
            <person name="Pickel B."/>
            <person name="Atanasova L."/>
            <person name="Karlsson M."/>
            <person name="Huettel B."/>
            <person name="Barry K.W."/>
            <person name="Haridas S."/>
            <person name="Chen C."/>
            <person name="Bauer D."/>
            <person name="Andreopoulos W."/>
            <person name="Pangilinan J."/>
            <person name="LaButti K."/>
            <person name="Riley R."/>
            <person name="Lipzen A."/>
            <person name="Clum A."/>
            <person name="Drula E."/>
            <person name="Henrissat B."/>
            <person name="Kohler A."/>
            <person name="Grigoriev I.V."/>
            <person name="Martin F.M."/>
            <person name="Hacquard S."/>
        </authorList>
    </citation>
    <scope>NUCLEOTIDE SEQUENCE</scope>
    <source>
        <strain evidence="3">MPI-SDFR-AT-0120</strain>
    </source>
</reference>
<gene>
    <name evidence="3" type="ORF">FB567DRAFT_449900</name>
</gene>
<name>A0A8K0QZE5_9PLEO</name>
<comment type="similarity">
    <text evidence="1">Belongs to the avfA family.</text>
</comment>
<evidence type="ECO:0000313" key="4">
    <source>
        <dbReference type="Proteomes" id="UP000813461"/>
    </source>
</evidence>
<dbReference type="EMBL" id="JAGMVJ010000016">
    <property type="protein sequence ID" value="KAH7079418.1"/>
    <property type="molecule type" value="Genomic_DNA"/>
</dbReference>
<comment type="caution">
    <text evidence="3">The sequence shown here is derived from an EMBL/GenBank/DDBJ whole genome shotgun (WGS) entry which is preliminary data.</text>
</comment>
<dbReference type="GO" id="GO:0042602">
    <property type="term" value="F:riboflavin reductase (NADPH) activity"/>
    <property type="evidence" value="ECO:0007669"/>
    <property type="project" value="TreeGrafter"/>
</dbReference>
<dbReference type="Gene3D" id="3.40.50.720">
    <property type="entry name" value="NAD(P)-binding Rossmann-like Domain"/>
    <property type="match status" value="1"/>
</dbReference>
<dbReference type="Pfam" id="PF13460">
    <property type="entry name" value="NAD_binding_10"/>
    <property type="match status" value="1"/>
</dbReference>
<keyword evidence="4" id="KW-1185">Reference proteome</keyword>
<dbReference type="PANTHER" id="PTHR43355:SF2">
    <property type="entry name" value="FLAVIN REDUCTASE (NADPH)"/>
    <property type="match status" value="1"/>
</dbReference>
<dbReference type="OrthoDB" id="10254221at2759"/>
<feature type="non-terminal residue" evidence="3">
    <location>
        <position position="1"/>
    </location>
</feature>
<proteinExistence type="inferred from homology"/>